<dbReference type="Pfam" id="PF01522">
    <property type="entry name" value="Polysacc_deac_1"/>
    <property type="match status" value="1"/>
</dbReference>
<sequence length="282" mass="32349">MSGIFLRFPEGKAKALTLSYDDGVEQDVKLIEIMNKYGLRGTFNLNSGLYAPEGTVYPNGQIHRRMTEKEVSEVYKNSGQEVAVHALTHPSLTNISVPMVINEIIEDRKNLEKQFGQIVRGMAYPYGTFNDEVVKALKNCGIAYARTVISTNDFRIPKDWLRLTATCHHNSPELMKLANSFIEDEVADQPYLFYLWGHSYEFESDDNWNVIEDFAKYVENNKEVWYATNIEIYDYIEAFNKLIFSVDGARVQNPSSKKLWFKHSSGKLVEIEAGETVEVMDR</sequence>
<dbReference type="AlphaFoldDB" id="A0A3R5UB44"/>
<dbReference type="InterPro" id="IPR011330">
    <property type="entry name" value="Glyco_hydro/deAcase_b/a-brl"/>
</dbReference>
<dbReference type="CDD" id="cd10967">
    <property type="entry name" value="CE4_GLA_like_6s"/>
    <property type="match status" value="1"/>
</dbReference>
<reference evidence="4 5" key="1">
    <citation type="submission" date="2018-01" db="EMBL/GenBank/DDBJ databases">
        <title>Genome Sequencing and Assembly of Anaerobacter polyendosporus strain CT4.</title>
        <authorList>
            <person name="Tachaapaikoon C."/>
            <person name="Sutheeworapong S."/>
            <person name="Jenjaroenpun P."/>
            <person name="Wongsurawat T."/>
            <person name="Nookeaw I."/>
            <person name="Cheawchanlertfa P."/>
            <person name="Kosugi A."/>
            <person name="Cheevadhanarak S."/>
            <person name="Ratanakhanokchai K."/>
        </authorList>
    </citation>
    <scope>NUCLEOTIDE SEQUENCE [LARGE SCALE GENOMIC DNA]</scope>
    <source>
        <strain evidence="4 5">CT4</strain>
    </source>
</reference>
<keyword evidence="5" id="KW-1185">Reference proteome</keyword>
<dbReference type="PROSITE" id="PS51677">
    <property type="entry name" value="NODB"/>
    <property type="match status" value="1"/>
</dbReference>
<feature type="domain" description="NodB homology" evidence="3">
    <location>
        <begin position="14"/>
        <end position="282"/>
    </location>
</feature>
<dbReference type="InterPro" id="IPR002509">
    <property type="entry name" value="NODB_dom"/>
</dbReference>
<evidence type="ECO:0000256" key="1">
    <source>
        <dbReference type="ARBA" id="ARBA00004613"/>
    </source>
</evidence>
<dbReference type="GO" id="GO:0016810">
    <property type="term" value="F:hydrolase activity, acting on carbon-nitrogen (but not peptide) bonds"/>
    <property type="evidence" value="ECO:0007669"/>
    <property type="project" value="InterPro"/>
</dbReference>
<protein>
    <submittedName>
        <fullName evidence="4">Polysaccharide deacetylase</fullName>
    </submittedName>
</protein>
<evidence type="ECO:0000259" key="3">
    <source>
        <dbReference type="PROSITE" id="PS51677"/>
    </source>
</evidence>
<dbReference type="InterPro" id="IPR051398">
    <property type="entry name" value="Polysacch_Deacetylase"/>
</dbReference>
<name>A0A3R5UB44_9CLOT</name>
<keyword evidence="2" id="KW-0732">Signal</keyword>
<evidence type="ECO:0000256" key="2">
    <source>
        <dbReference type="ARBA" id="ARBA00022729"/>
    </source>
</evidence>
<comment type="subcellular location">
    <subcellularLocation>
        <location evidence="1">Secreted</location>
    </subcellularLocation>
</comment>
<dbReference type="PANTHER" id="PTHR34216:SF3">
    <property type="entry name" value="POLY-BETA-1,6-N-ACETYL-D-GLUCOSAMINE N-DEACETYLASE"/>
    <property type="match status" value="1"/>
</dbReference>
<gene>
    <name evidence="4" type="ORF">C1I91_23555</name>
</gene>
<dbReference type="OrthoDB" id="43281at2"/>
<proteinExistence type="predicted"/>
<dbReference type="RefSeq" id="WP_128215091.1">
    <property type="nucleotide sequence ID" value="NZ_CP025746.1"/>
</dbReference>
<evidence type="ECO:0000313" key="4">
    <source>
        <dbReference type="EMBL" id="QAA34376.1"/>
    </source>
</evidence>
<dbReference type="KEGG" id="cmah:C1I91_23555"/>
<accession>A0A3R5UB44</accession>
<dbReference type="SUPFAM" id="SSF88713">
    <property type="entry name" value="Glycoside hydrolase/deacetylase"/>
    <property type="match status" value="1"/>
</dbReference>
<dbReference type="PANTHER" id="PTHR34216">
    <property type="match status" value="1"/>
</dbReference>
<dbReference type="GO" id="GO:0005975">
    <property type="term" value="P:carbohydrate metabolic process"/>
    <property type="evidence" value="ECO:0007669"/>
    <property type="project" value="InterPro"/>
</dbReference>
<dbReference type="Gene3D" id="3.20.20.370">
    <property type="entry name" value="Glycoside hydrolase/deacetylase"/>
    <property type="match status" value="1"/>
</dbReference>
<organism evidence="4 5">
    <name type="scientific">Clostridium manihotivorum</name>
    <dbReference type="NCBI Taxonomy" id="2320868"/>
    <lineage>
        <taxon>Bacteria</taxon>
        <taxon>Bacillati</taxon>
        <taxon>Bacillota</taxon>
        <taxon>Clostridia</taxon>
        <taxon>Eubacteriales</taxon>
        <taxon>Clostridiaceae</taxon>
        <taxon>Clostridium</taxon>
    </lineage>
</organism>
<dbReference type="Proteomes" id="UP000286268">
    <property type="component" value="Chromosome"/>
</dbReference>
<dbReference type="EMBL" id="CP025746">
    <property type="protein sequence ID" value="QAA34376.1"/>
    <property type="molecule type" value="Genomic_DNA"/>
</dbReference>
<evidence type="ECO:0000313" key="5">
    <source>
        <dbReference type="Proteomes" id="UP000286268"/>
    </source>
</evidence>
<dbReference type="GO" id="GO:0005576">
    <property type="term" value="C:extracellular region"/>
    <property type="evidence" value="ECO:0007669"/>
    <property type="project" value="UniProtKB-SubCell"/>
</dbReference>